<reference evidence="5 6" key="1">
    <citation type="submission" date="2019-03" db="EMBL/GenBank/DDBJ databases">
        <title>Genomic Encyclopedia of Type Strains, Phase IV (KMG-IV): sequencing the most valuable type-strain genomes for metagenomic binning, comparative biology and taxonomic classification.</title>
        <authorList>
            <person name="Goeker M."/>
        </authorList>
    </citation>
    <scope>NUCLEOTIDE SEQUENCE [LARGE SCALE GENOMIC DNA]</scope>
    <source>
        <strain evidence="5 6">DSM 46831</strain>
    </source>
</reference>
<name>A0A4R2RY83_9BACL</name>
<dbReference type="Proteomes" id="UP000294746">
    <property type="component" value="Unassembled WGS sequence"/>
</dbReference>
<dbReference type="InterPro" id="IPR040582">
    <property type="entry name" value="OB_MalK-like"/>
</dbReference>
<dbReference type="InterPro" id="IPR005116">
    <property type="entry name" value="Transp-assoc_OB_typ1"/>
</dbReference>
<dbReference type="GO" id="GO:0008643">
    <property type="term" value="P:carbohydrate transport"/>
    <property type="evidence" value="ECO:0007669"/>
    <property type="project" value="InterPro"/>
</dbReference>
<evidence type="ECO:0000256" key="3">
    <source>
        <dbReference type="ARBA" id="ARBA00022840"/>
    </source>
</evidence>
<dbReference type="InterPro" id="IPR008995">
    <property type="entry name" value="Mo/tungstate-bd_C_term_dom"/>
</dbReference>
<keyword evidence="2" id="KW-0547">Nucleotide-binding</keyword>
<evidence type="ECO:0000256" key="1">
    <source>
        <dbReference type="ARBA" id="ARBA00022448"/>
    </source>
</evidence>
<dbReference type="Gene3D" id="2.40.50.140">
    <property type="entry name" value="Nucleic acid-binding proteins"/>
    <property type="match status" value="1"/>
</dbReference>
<dbReference type="SUPFAM" id="SSF50331">
    <property type="entry name" value="MOP-like"/>
    <property type="match status" value="1"/>
</dbReference>
<dbReference type="InterPro" id="IPR015855">
    <property type="entry name" value="ABC_transpr_MalK-like"/>
</dbReference>
<keyword evidence="5" id="KW-0762">Sugar transport</keyword>
<dbReference type="Gene3D" id="2.40.50.100">
    <property type="match status" value="1"/>
</dbReference>
<accession>A0A4R2RY83</accession>
<evidence type="ECO:0000313" key="6">
    <source>
        <dbReference type="Proteomes" id="UP000294746"/>
    </source>
</evidence>
<dbReference type="PROSITE" id="PS50893">
    <property type="entry name" value="ABC_TRANSPORTER_2"/>
    <property type="match status" value="1"/>
</dbReference>
<comment type="caution">
    <text evidence="5">The sequence shown here is derived from an EMBL/GenBank/DDBJ whole genome shotgun (WGS) entry which is preliminary data.</text>
</comment>
<dbReference type="RefSeq" id="WP_131848169.1">
    <property type="nucleotide sequence ID" value="NZ_SLXV01000007.1"/>
</dbReference>
<dbReference type="PANTHER" id="PTHR43875:SF1">
    <property type="entry name" value="OSMOPROTECTIVE COMPOUNDS UPTAKE ATP-BINDING PROTEIN GGTA"/>
    <property type="match status" value="1"/>
</dbReference>
<dbReference type="GO" id="GO:0055052">
    <property type="term" value="C:ATP-binding cassette (ABC) transporter complex, substrate-binding subunit-containing"/>
    <property type="evidence" value="ECO:0007669"/>
    <property type="project" value="TreeGrafter"/>
</dbReference>
<proteinExistence type="predicted"/>
<dbReference type="Pfam" id="PF03459">
    <property type="entry name" value="TOBE"/>
    <property type="match status" value="1"/>
</dbReference>
<organism evidence="5 6">
    <name type="scientific">Baia soyae</name>
    <dbReference type="NCBI Taxonomy" id="1544746"/>
    <lineage>
        <taxon>Bacteria</taxon>
        <taxon>Bacillati</taxon>
        <taxon>Bacillota</taxon>
        <taxon>Bacilli</taxon>
        <taxon>Bacillales</taxon>
        <taxon>Thermoactinomycetaceae</taxon>
        <taxon>Baia</taxon>
    </lineage>
</organism>
<dbReference type="SMART" id="SM00382">
    <property type="entry name" value="AAA"/>
    <property type="match status" value="1"/>
</dbReference>
<dbReference type="InterPro" id="IPR047641">
    <property type="entry name" value="ABC_transpr_MalK/UgpC-like"/>
</dbReference>
<gene>
    <name evidence="5" type="ORF">EDD57_10745</name>
</gene>
<dbReference type="SUPFAM" id="SSF52540">
    <property type="entry name" value="P-loop containing nucleoside triphosphate hydrolases"/>
    <property type="match status" value="1"/>
</dbReference>
<dbReference type="Pfam" id="PF00005">
    <property type="entry name" value="ABC_tran"/>
    <property type="match status" value="1"/>
</dbReference>
<evidence type="ECO:0000313" key="5">
    <source>
        <dbReference type="EMBL" id="TCP69608.1"/>
    </source>
</evidence>
<dbReference type="PANTHER" id="PTHR43875">
    <property type="entry name" value="MALTODEXTRIN IMPORT ATP-BINDING PROTEIN MSMX"/>
    <property type="match status" value="1"/>
</dbReference>
<sequence length="369" mass="41819">MAKVVLEHIYKQYPSDNKPTIQDFHLEIHDKEFLVIVGPSGCGKSTTLRMIAGLEEISDGTVSIDDRTMNHVEPKDRNIAMVFQNHALYPHMTVYENIAFGLKMKKMDEKEIDQRVRHAAQMLDMESYLDQRPKTLSGGQHQRVALGRAMVREPELFLLDEPLSNLDATLRVHMRTEIRKLHQRLGTTTIYVTHDQTEAMTMGDRVVVMKDGVIQQVAIPNELYHHPANLFVARFMGSPTMNVLDGILSEEDGLLFFIAEGARWKIPAEKASSLREKGYIGKSIILGFRPEALQDEPESPSRPNTFKAEIEMMEHTGSEMTLYLKGVGRGGMTARVKSPSEYRLGSQLTLSVKMDQVYIFDKETEEAVV</sequence>
<keyword evidence="1" id="KW-0813">Transport</keyword>
<dbReference type="InterPro" id="IPR012340">
    <property type="entry name" value="NA-bd_OB-fold"/>
</dbReference>
<dbReference type="InterPro" id="IPR027417">
    <property type="entry name" value="P-loop_NTPase"/>
</dbReference>
<feature type="domain" description="ABC transporter" evidence="4">
    <location>
        <begin position="4"/>
        <end position="236"/>
    </location>
</feature>
<dbReference type="InterPro" id="IPR003593">
    <property type="entry name" value="AAA+_ATPase"/>
</dbReference>
<evidence type="ECO:0000259" key="4">
    <source>
        <dbReference type="PROSITE" id="PS50893"/>
    </source>
</evidence>
<dbReference type="Pfam" id="PF17912">
    <property type="entry name" value="OB_MalK"/>
    <property type="match status" value="1"/>
</dbReference>
<evidence type="ECO:0000256" key="2">
    <source>
        <dbReference type="ARBA" id="ARBA00022741"/>
    </source>
</evidence>
<keyword evidence="6" id="KW-1185">Reference proteome</keyword>
<dbReference type="NCBIfam" id="NF008653">
    <property type="entry name" value="PRK11650.1"/>
    <property type="match status" value="1"/>
</dbReference>
<protein>
    <submittedName>
        <fullName evidence="5">Multiple sugar transport system ATP-binding protein</fullName>
    </submittedName>
</protein>
<dbReference type="GO" id="GO:0016887">
    <property type="term" value="F:ATP hydrolysis activity"/>
    <property type="evidence" value="ECO:0007669"/>
    <property type="project" value="InterPro"/>
</dbReference>
<dbReference type="FunFam" id="3.40.50.300:FF:000042">
    <property type="entry name" value="Maltose/maltodextrin ABC transporter, ATP-binding protein"/>
    <property type="match status" value="1"/>
</dbReference>
<dbReference type="Gene3D" id="3.40.50.300">
    <property type="entry name" value="P-loop containing nucleotide triphosphate hydrolases"/>
    <property type="match status" value="1"/>
</dbReference>
<dbReference type="EMBL" id="SLXV01000007">
    <property type="protein sequence ID" value="TCP69608.1"/>
    <property type="molecule type" value="Genomic_DNA"/>
</dbReference>
<dbReference type="CDD" id="cd03301">
    <property type="entry name" value="ABC_MalK_N"/>
    <property type="match status" value="1"/>
</dbReference>
<dbReference type="GO" id="GO:0140359">
    <property type="term" value="F:ABC-type transporter activity"/>
    <property type="evidence" value="ECO:0007669"/>
    <property type="project" value="InterPro"/>
</dbReference>
<dbReference type="InterPro" id="IPR003439">
    <property type="entry name" value="ABC_transporter-like_ATP-bd"/>
</dbReference>
<dbReference type="OrthoDB" id="2374252at2"/>
<dbReference type="GO" id="GO:0005524">
    <property type="term" value="F:ATP binding"/>
    <property type="evidence" value="ECO:0007669"/>
    <property type="project" value="UniProtKB-KW"/>
</dbReference>
<keyword evidence="3 5" id="KW-0067">ATP-binding</keyword>
<dbReference type="AlphaFoldDB" id="A0A4R2RY83"/>